<dbReference type="Pfam" id="PF13462">
    <property type="entry name" value="Thioredoxin_4"/>
    <property type="match status" value="1"/>
</dbReference>
<name>A0A7C9HB77_9RHOB</name>
<dbReference type="InterPro" id="IPR013766">
    <property type="entry name" value="Thioredoxin_domain"/>
</dbReference>
<evidence type="ECO:0000256" key="1">
    <source>
        <dbReference type="ARBA" id="ARBA00003565"/>
    </source>
</evidence>
<dbReference type="EMBL" id="VENJ01000010">
    <property type="protein sequence ID" value="MTJ04750.1"/>
    <property type="molecule type" value="Genomic_DNA"/>
</dbReference>
<dbReference type="SUPFAM" id="SSF52833">
    <property type="entry name" value="Thioredoxin-like"/>
    <property type="match status" value="1"/>
</dbReference>
<reference evidence="3 4" key="1">
    <citation type="submission" date="2019-06" db="EMBL/GenBank/DDBJ databases">
        <title>Enrichment of Autotrophic Halophilic Microorganisms from Red Sea Brine Pool Using Microbial Electrosynthesis System.</title>
        <authorList>
            <person name="Alqahtani M.F."/>
            <person name="Bajracharya S."/>
            <person name="Katuri K.P."/>
            <person name="Ali M."/>
            <person name="Saikaly P.E."/>
        </authorList>
    </citation>
    <scope>NUCLEOTIDE SEQUENCE [LARGE SCALE GENOMIC DNA]</scope>
    <source>
        <strain evidence="3">MES6</strain>
    </source>
</reference>
<feature type="domain" description="Thioredoxin" evidence="2">
    <location>
        <begin position="25"/>
        <end position="155"/>
    </location>
</feature>
<evidence type="ECO:0000259" key="2">
    <source>
        <dbReference type="PROSITE" id="PS51352"/>
    </source>
</evidence>
<dbReference type="InterPro" id="IPR036249">
    <property type="entry name" value="Thioredoxin-like_sf"/>
</dbReference>
<dbReference type="InterPro" id="IPR012336">
    <property type="entry name" value="Thioredoxin-like_fold"/>
</dbReference>
<organism evidence="3 4">
    <name type="scientific">Sediminimonas qiaohouensis</name>
    <dbReference type="NCBI Taxonomy" id="552061"/>
    <lineage>
        <taxon>Bacteria</taxon>
        <taxon>Pseudomonadati</taxon>
        <taxon>Pseudomonadota</taxon>
        <taxon>Alphaproteobacteria</taxon>
        <taxon>Rhodobacterales</taxon>
        <taxon>Roseobacteraceae</taxon>
        <taxon>Sediminimonas</taxon>
    </lineage>
</organism>
<dbReference type="AlphaFoldDB" id="A0A7C9HB77"/>
<comment type="caution">
    <text evidence="3">The sequence shown here is derived from an EMBL/GenBank/DDBJ whole genome shotgun (WGS) entry which is preliminary data.</text>
</comment>
<dbReference type="Gene3D" id="3.40.30.10">
    <property type="entry name" value="Glutaredoxin"/>
    <property type="match status" value="1"/>
</dbReference>
<evidence type="ECO:0000313" key="3">
    <source>
        <dbReference type="EMBL" id="MTJ04750.1"/>
    </source>
</evidence>
<comment type="function">
    <text evidence="1">May be required for disulfide bond formation in some proteins.</text>
</comment>
<accession>A0A7C9HB77</accession>
<sequence length="222" mass="24505">MNRRTALIALGAGFLTLGGWWTLQQQTSTQLPPIGAANAQDAADVDTSGIVEMTLGDADAPVTLVEYASFTCPHCATFHEGPFKKLKADYIDTGKVHFIYRDVYFDRFGLWAALVARCDPDRFFGIGNLLYSQQRDWLGDGDPSAIVENLRKIGRVAGLDNERLDACLADNDKARTLVAWYQQNAEADDIDSTPSLVIDGQKYSNMAYEELSSILDEKLADE</sequence>
<evidence type="ECO:0000313" key="4">
    <source>
        <dbReference type="Proteomes" id="UP000483078"/>
    </source>
</evidence>
<proteinExistence type="predicted"/>
<dbReference type="RefSeq" id="WP_273249458.1">
    <property type="nucleotide sequence ID" value="NZ_VENJ01000010.1"/>
</dbReference>
<gene>
    <name evidence="3" type="ORF">FH759_08685</name>
</gene>
<dbReference type="PROSITE" id="PS51352">
    <property type="entry name" value="THIOREDOXIN_2"/>
    <property type="match status" value="1"/>
</dbReference>
<protein>
    <submittedName>
        <fullName evidence="3">DsbA family protein</fullName>
    </submittedName>
</protein>
<dbReference type="Proteomes" id="UP000483078">
    <property type="component" value="Unassembled WGS sequence"/>
</dbReference>